<dbReference type="SUPFAM" id="SSF52047">
    <property type="entry name" value="RNI-like"/>
    <property type="match status" value="1"/>
</dbReference>
<dbReference type="AlphaFoldDB" id="A0A197KA84"/>
<evidence type="ECO:0008006" key="4">
    <source>
        <dbReference type="Google" id="ProtNLM"/>
    </source>
</evidence>
<name>A0A197KA84_9FUNG</name>
<sequence length="662" mass="76825">MPRASHTIRNDKRQDNPSPETNSLRTAKPTALEIPELLENIFLFIDDETINTTVIYVCHQWHLLNKHRIACETQWDCRRPLSEMEKAKSQLSRTTRLLVHLSNQSGHYQSQQILLKTLQDSRDQSLGSQPLQEQNESSTETGKETTLCDNDSLITNARPNMNSVLKGRLRELLVTGELYNSIPTLLDLQRGSMPELTRLTLDLRWYGGIYPGGILYSCPHLESLSITAMYRITLLGSWIEDSQPDRYNACPRKVRLPLPLKSLVLKNVYLRQSRLEDLLTNAPQLTELRLMVVQRWATIPPSEPYDFQRLFTLLRTLTLNLDCFHCSTVPSYQELECPLETVVEMCPNTTTWTFQGQELGLELARSLFALPNVVTTLELEYSKSDHLHYFLCESPHLLHLKALRSHIYLPRLDIFFRHKYSPPRGNTLNNDYGKVWQCRNLLTLQMAFYSIEGDAAGSRIVFGYISTVCPRLQELVICGPEGYRAFGRKEFFPMCMSLDGGMCLLARLTDLRRFRMGIYDLDIAIDRWDLDWMIGTDNLEELRRRKEKRSKVVAGWSWALKKERMREKTRHLPRYEDGATINERVDEGLRDKLQRLGLLEDVALEIQKMDSDPKFICWPRLQWLSMFLDSGFGQSPEREVERVLKNRLPPSLLDNVRTMIGW</sequence>
<keyword evidence="3" id="KW-1185">Reference proteome</keyword>
<dbReference type="InterPro" id="IPR032675">
    <property type="entry name" value="LRR_dom_sf"/>
</dbReference>
<feature type="compositionally biased region" description="Polar residues" evidence="1">
    <location>
        <begin position="16"/>
        <end position="25"/>
    </location>
</feature>
<feature type="region of interest" description="Disordered" evidence="1">
    <location>
        <begin position="124"/>
        <end position="146"/>
    </location>
</feature>
<accession>A0A197KA84</accession>
<dbReference type="Gene3D" id="3.80.10.10">
    <property type="entry name" value="Ribonuclease Inhibitor"/>
    <property type="match status" value="1"/>
</dbReference>
<reference evidence="2 3" key="1">
    <citation type="submission" date="2016-05" db="EMBL/GenBank/DDBJ databases">
        <title>Genome sequencing reveals origins of a unique bacterial endosymbiosis in the earliest lineages of terrestrial Fungi.</title>
        <authorList>
            <consortium name="DOE Joint Genome Institute"/>
            <person name="Uehling J."/>
            <person name="Gryganskyi A."/>
            <person name="Hameed K."/>
            <person name="Tschaplinski T."/>
            <person name="Misztal P."/>
            <person name="Wu S."/>
            <person name="Desiro A."/>
            <person name="Vande Pol N."/>
            <person name="Du Z.-Y."/>
            <person name="Zienkiewicz A."/>
            <person name="Zienkiewicz K."/>
            <person name="Morin E."/>
            <person name="Tisserant E."/>
            <person name="Splivallo R."/>
            <person name="Hainaut M."/>
            <person name="Henrissat B."/>
            <person name="Ohm R."/>
            <person name="Kuo A."/>
            <person name="Yan J."/>
            <person name="Lipzen A."/>
            <person name="Nolan M."/>
            <person name="Labutti K."/>
            <person name="Barry K."/>
            <person name="Goldstein A."/>
            <person name="Labbe J."/>
            <person name="Schadt C."/>
            <person name="Tuskan G."/>
            <person name="Grigoriev I."/>
            <person name="Martin F."/>
            <person name="Vilgalys R."/>
            <person name="Bonito G."/>
        </authorList>
    </citation>
    <scope>NUCLEOTIDE SEQUENCE [LARGE SCALE GENOMIC DNA]</scope>
    <source>
        <strain evidence="2 3">AG-77</strain>
    </source>
</reference>
<evidence type="ECO:0000313" key="2">
    <source>
        <dbReference type="EMBL" id="OAQ34607.1"/>
    </source>
</evidence>
<evidence type="ECO:0000313" key="3">
    <source>
        <dbReference type="Proteomes" id="UP000078512"/>
    </source>
</evidence>
<organism evidence="2 3">
    <name type="scientific">Linnemannia elongata AG-77</name>
    <dbReference type="NCBI Taxonomy" id="1314771"/>
    <lineage>
        <taxon>Eukaryota</taxon>
        <taxon>Fungi</taxon>
        <taxon>Fungi incertae sedis</taxon>
        <taxon>Mucoromycota</taxon>
        <taxon>Mortierellomycotina</taxon>
        <taxon>Mortierellomycetes</taxon>
        <taxon>Mortierellales</taxon>
        <taxon>Mortierellaceae</taxon>
        <taxon>Linnemannia</taxon>
    </lineage>
</organism>
<proteinExistence type="predicted"/>
<feature type="compositionally biased region" description="Polar residues" evidence="1">
    <location>
        <begin position="124"/>
        <end position="140"/>
    </location>
</feature>
<feature type="region of interest" description="Disordered" evidence="1">
    <location>
        <begin position="1"/>
        <end position="28"/>
    </location>
</feature>
<gene>
    <name evidence="2" type="ORF">K457DRAFT_121757</name>
</gene>
<dbReference type="EMBL" id="KV442017">
    <property type="protein sequence ID" value="OAQ34607.1"/>
    <property type="molecule type" value="Genomic_DNA"/>
</dbReference>
<protein>
    <recommendedName>
        <fullName evidence="4">F-box domain-containing protein</fullName>
    </recommendedName>
</protein>
<dbReference type="Proteomes" id="UP000078512">
    <property type="component" value="Unassembled WGS sequence"/>
</dbReference>
<dbReference type="OrthoDB" id="2389045at2759"/>
<evidence type="ECO:0000256" key="1">
    <source>
        <dbReference type="SAM" id="MobiDB-lite"/>
    </source>
</evidence>